<dbReference type="EMBL" id="ML975373">
    <property type="protein sequence ID" value="KAF1831125.1"/>
    <property type="molecule type" value="Genomic_DNA"/>
</dbReference>
<dbReference type="AlphaFoldDB" id="A0A6A5K0L1"/>
<dbReference type="InterPro" id="IPR009349">
    <property type="entry name" value="TRIP4/RQT4_C2HC5_Znf"/>
</dbReference>
<evidence type="ECO:0000313" key="3">
    <source>
        <dbReference type="EMBL" id="KAF1831125.1"/>
    </source>
</evidence>
<accession>A0A6A5K0L1</accession>
<sequence>MDLSNWALPQLSKLLPLDDESLKQIISYAETLPNRETADHLQNLLGDSPQALEFITSFNNRRKPKASTGPSQSQSSSHVSEVPKAKPRKKKAPLGKLPPPRQPESYGNVAGAYMKREVADYMAGSSKPKASKSNAFGLSDKPDALQLPTTAASSGTATPKSRGVSPAPPQSKLPPSAAGQLISETKSRNASPKPKAKVSVAGGTPMHGASTALNDLESAIRALEVQTNPTLAPHDDSKRKCNCMATRHPLLEAAPNCLNCGKIICVKEGIGPCTFCSTALLSPQEIQSMVRALREERGKEKMAANNASQKRADVSLTPRPFATPRGATTPASSNPASDVESENEKLAKAKMHRDKLLTFQAQNAKRTQVHDEASDFETTTAGLSIWASPQERAMQLKRQQKALREQDWNARPEYEKRKVVASIDLSGKKLVRRMAAAERPATPETDDDDDELPEPAAPGNALSSGSGAFSRNPLLGGLIRPTIRVEESKGKETEGRRKQTWRRVQDDHDDNEQWILDGGVYGSRADNVGLEMDGLR</sequence>
<dbReference type="Proteomes" id="UP000800040">
    <property type="component" value="Unassembled WGS sequence"/>
</dbReference>
<reference evidence="3" key="1">
    <citation type="submission" date="2020-01" db="EMBL/GenBank/DDBJ databases">
        <authorList>
            <consortium name="DOE Joint Genome Institute"/>
            <person name="Haridas S."/>
            <person name="Albert R."/>
            <person name="Binder M."/>
            <person name="Bloem J."/>
            <person name="Labutti K."/>
            <person name="Salamov A."/>
            <person name="Andreopoulos B."/>
            <person name="Baker S.E."/>
            <person name="Barry K."/>
            <person name="Bills G."/>
            <person name="Bluhm B.H."/>
            <person name="Cannon C."/>
            <person name="Castanera R."/>
            <person name="Culley D.E."/>
            <person name="Daum C."/>
            <person name="Ezra D."/>
            <person name="Gonzalez J.B."/>
            <person name="Henrissat B."/>
            <person name="Kuo A."/>
            <person name="Liang C."/>
            <person name="Lipzen A."/>
            <person name="Lutzoni F."/>
            <person name="Magnuson J."/>
            <person name="Mondo S."/>
            <person name="Nolan M."/>
            <person name="Ohm R."/>
            <person name="Pangilinan J."/>
            <person name="Park H.-J."/>
            <person name="Ramirez L."/>
            <person name="Alfaro M."/>
            <person name="Sun H."/>
            <person name="Tritt A."/>
            <person name="Yoshinaga Y."/>
            <person name="Zwiers L.-H."/>
            <person name="Turgeon B.G."/>
            <person name="Goodwin S.B."/>
            <person name="Spatafora J.W."/>
            <person name="Crous P.W."/>
            <person name="Grigoriev I.V."/>
        </authorList>
    </citation>
    <scope>NUCLEOTIDE SEQUENCE</scope>
    <source>
        <strain evidence="3">P77</strain>
    </source>
</reference>
<protein>
    <submittedName>
        <fullName evidence="3">C2HC5 finger protein</fullName>
    </submittedName>
</protein>
<keyword evidence="4" id="KW-1185">Reference proteome</keyword>
<feature type="domain" description="TRIP4/RQT4 C2HC5-type zinc finger" evidence="2">
    <location>
        <begin position="238"/>
        <end position="290"/>
    </location>
</feature>
<dbReference type="Pfam" id="PF06221">
    <property type="entry name" value="zf-C2HC5"/>
    <property type="match status" value="1"/>
</dbReference>
<name>A0A6A5K0L1_9PLEO</name>
<dbReference type="PANTHER" id="PTHR12963">
    <property type="entry name" value="THYROID RECEPTOR INTERACTING PROTEIN RELATED"/>
    <property type="match status" value="1"/>
</dbReference>
<dbReference type="GO" id="GO:0008270">
    <property type="term" value="F:zinc ion binding"/>
    <property type="evidence" value="ECO:0007669"/>
    <property type="project" value="InterPro"/>
</dbReference>
<dbReference type="GO" id="GO:0072344">
    <property type="term" value="P:rescue of stalled ribosome"/>
    <property type="evidence" value="ECO:0007669"/>
    <property type="project" value="InterPro"/>
</dbReference>
<feature type="region of interest" description="Disordered" evidence="1">
    <location>
        <begin position="59"/>
        <end position="107"/>
    </location>
</feature>
<dbReference type="GO" id="GO:0045893">
    <property type="term" value="P:positive regulation of DNA-templated transcription"/>
    <property type="evidence" value="ECO:0007669"/>
    <property type="project" value="TreeGrafter"/>
</dbReference>
<feature type="region of interest" description="Disordered" evidence="1">
    <location>
        <begin position="124"/>
        <end position="209"/>
    </location>
</feature>
<dbReference type="GO" id="GO:0180022">
    <property type="term" value="C:RQC-trigger complex"/>
    <property type="evidence" value="ECO:0007669"/>
    <property type="project" value="InterPro"/>
</dbReference>
<feature type="region of interest" description="Disordered" evidence="1">
    <location>
        <begin position="434"/>
        <end position="505"/>
    </location>
</feature>
<dbReference type="InterPro" id="IPR039128">
    <property type="entry name" value="TRIP4-like"/>
</dbReference>
<feature type="compositionally biased region" description="Acidic residues" evidence="1">
    <location>
        <begin position="444"/>
        <end position="453"/>
    </location>
</feature>
<feature type="compositionally biased region" description="Basic and acidic residues" evidence="1">
    <location>
        <begin position="483"/>
        <end position="497"/>
    </location>
</feature>
<gene>
    <name evidence="3" type="ORF">BDW02DRAFT_572357</name>
</gene>
<feature type="compositionally biased region" description="Low complexity" evidence="1">
    <location>
        <begin position="149"/>
        <end position="158"/>
    </location>
</feature>
<dbReference type="GO" id="GO:0005634">
    <property type="term" value="C:nucleus"/>
    <property type="evidence" value="ECO:0007669"/>
    <property type="project" value="InterPro"/>
</dbReference>
<dbReference type="OrthoDB" id="338816at2759"/>
<dbReference type="PANTHER" id="PTHR12963:SF4">
    <property type="entry name" value="ACTIVATING SIGNAL COINTEGRATOR 1"/>
    <property type="match status" value="1"/>
</dbReference>
<organism evidence="3 4">
    <name type="scientific">Decorospora gaudefroyi</name>
    <dbReference type="NCBI Taxonomy" id="184978"/>
    <lineage>
        <taxon>Eukaryota</taxon>
        <taxon>Fungi</taxon>
        <taxon>Dikarya</taxon>
        <taxon>Ascomycota</taxon>
        <taxon>Pezizomycotina</taxon>
        <taxon>Dothideomycetes</taxon>
        <taxon>Pleosporomycetidae</taxon>
        <taxon>Pleosporales</taxon>
        <taxon>Pleosporineae</taxon>
        <taxon>Pleosporaceae</taxon>
        <taxon>Decorospora</taxon>
    </lineage>
</organism>
<evidence type="ECO:0000313" key="4">
    <source>
        <dbReference type="Proteomes" id="UP000800040"/>
    </source>
</evidence>
<evidence type="ECO:0000259" key="2">
    <source>
        <dbReference type="Pfam" id="PF06221"/>
    </source>
</evidence>
<evidence type="ECO:0000256" key="1">
    <source>
        <dbReference type="SAM" id="MobiDB-lite"/>
    </source>
</evidence>
<feature type="region of interest" description="Disordered" evidence="1">
    <location>
        <begin position="301"/>
        <end position="346"/>
    </location>
</feature>
<proteinExistence type="predicted"/>